<evidence type="ECO:0000313" key="5">
    <source>
        <dbReference type="Proteomes" id="UP001628078"/>
    </source>
</evidence>
<accession>A0ABQ5JPQ3</accession>
<dbReference type="InterPro" id="IPR001647">
    <property type="entry name" value="HTH_TetR"/>
</dbReference>
<proteinExistence type="predicted"/>
<keyword evidence="5" id="KW-1185">Reference proteome</keyword>
<dbReference type="InterPro" id="IPR050624">
    <property type="entry name" value="HTH-type_Tx_Regulator"/>
</dbReference>
<evidence type="ECO:0000256" key="2">
    <source>
        <dbReference type="PROSITE-ProRule" id="PRU00335"/>
    </source>
</evidence>
<organism evidence="4 5">
    <name type="scientific">Furfurilactobacillus curtus</name>
    <dbReference type="NCBI Taxonomy" id="1746200"/>
    <lineage>
        <taxon>Bacteria</taxon>
        <taxon>Bacillati</taxon>
        <taxon>Bacillota</taxon>
        <taxon>Bacilli</taxon>
        <taxon>Lactobacillales</taxon>
        <taxon>Lactobacillaceae</taxon>
        <taxon>Furfurilactobacillus</taxon>
    </lineage>
</organism>
<dbReference type="Gene3D" id="1.10.357.10">
    <property type="entry name" value="Tetracycline Repressor, domain 2"/>
    <property type="match status" value="1"/>
</dbReference>
<dbReference type="InterPro" id="IPR009057">
    <property type="entry name" value="Homeodomain-like_sf"/>
</dbReference>
<dbReference type="PANTHER" id="PTHR43479">
    <property type="entry name" value="ACREF/ENVCD OPERON REPRESSOR-RELATED"/>
    <property type="match status" value="1"/>
</dbReference>
<evidence type="ECO:0000256" key="1">
    <source>
        <dbReference type="ARBA" id="ARBA00023125"/>
    </source>
</evidence>
<comment type="caution">
    <text evidence="4">The sequence shown here is derived from an EMBL/GenBank/DDBJ whole genome shotgun (WGS) entry which is preliminary data.</text>
</comment>
<name>A0ABQ5JPQ3_9LACO</name>
<dbReference type="PROSITE" id="PS50977">
    <property type="entry name" value="HTH_TETR_2"/>
    <property type="match status" value="1"/>
</dbReference>
<dbReference type="PANTHER" id="PTHR43479:SF7">
    <property type="entry name" value="TETR-FAMILY TRANSCRIPTIONAL REGULATOR"/>
    <property type="match status" value="1"/>
</dbReference>
<gene>
    <name evidence="4" type="ORF">JCM31185_18180</name>
</gene>
<reference evidence="4 5" key="1">
    <citation type="submission" date="2022-03" db="EMBL/GenBank/DDBJ databases">
        <title>Draft genome sequence of Furfurilactobacillus curtus JCM 31185.</title>
        <authorList>
            <person name="Suzuki S."/>
            <person name="Endo A."/>
            <person name="Kajikawa A."/>
        </authorList>
    </citation>
    <scope>NUCLEOTIDE SEQUENCE [LARGE SCALE GENOMIC DNA]</scope>
    <source>
        <strain evidence="4 5">JCM 31185</strain>
    </source>
</reference>
<dbReference type="SUPFAM" id="SSF46689">
    <property type="entry name" value="Homeodomain-like"/>
    <property type="match status" value="1"/>
</dbReference>
<dbReference type="EMBL" id="BQXO01000007">
    <property type="protein sequence ID" value="GKT06531.1"/>
    <property type="molecule type" value="Genomic_DNA"/>
</dbReference>
<protein>
    <submittedName>
        <fullName evidence="4">TetR family transcriptional regulator</fullName>
    </submittedName>
</protein>
<feature type="DNA-binding region" description="H-T-H motif" evidence="2">
    <location>
        <begin position="29"/>
        <end position="48"/>
    </location>
</feature>
<dbReference type="Pfam" id="PF00440">
    <property type="entry name" value="TetR_N"/>
    <property type="match status" value="1"/>
</dbReference>
<feature type="domain" description="HTH tetR-type" evidence="3">
    <location>
        <begin position="6"/>
        <end position="66"/>
    </location>
</feature>
<sequence length="174" mass="19585">MDPRAQRTQSLLLAALAQLLTTQNFDQLTVTGICQTANVSRKAFYTYYDDKYELIDAFSNQQLEQLDQASHSNDQLSAVERLTIWVTYLDQQRMLFAKLLTSDASYSFRRKFGAYLLTGLAHHEKNSIDRVTLTFLAAGFLGVIEGYITGQFTGTPQSIAVKLDALSRDQITLT</sequence>
<evidence type="ECO:0000259" key="3">
    <source>
        <dbReference type="PROSITE" id="PS50977"/>
    </source>
</evidence>
<evidence type="ECO:0000313" key="4">
    <source>
        <dbReference type="EMBL" id="GKT06531.1"/>
    </source>
</evidence>
<keyword evidence="1 2" id="KW-0238">DNA-binding</keyword>
<dbReference type="Proteomes" id="UP001628078">
    <property type="component" value="Unassembled WGS sequence"/>
</dbReference>
<dbReference type="RefSeq" id="WP_407884760.1">
    <property type="nucleotide sequence ID" value="NZ_BQXO01000007.1"/>
</dbReference>